<organism evidence="2 3">
    <name type="scientific">Candidatus Liptonbacteria bacterium GWC1_60_9</name>
    <dbReference type="NCBI Taxonomy" id="1798645"/>
    <lineage>
        <taxon>Bacteria</taxon>
        <taxon>Candidatus Liptoniibacteriota</taxon>
    </lineage>
</organism>
<dbReference type="InterPro" id="IPR000086">
    <property type="entry name" value="NUDIX_hydrolase_dom"/>
</dbReference>
<reference evidence="2 3" key="1">
    <citation type="journal article" date="2016" name="Nat. Commun.">
        <title>Thousands of microbial genomes shed light on interconnected biogeochemical processes in an aquifer system.</title>
        <authorList>
            <person name="Anantharaman K."/>
            <person name="Brown C.T."/>
            <person name="Hug L.A."/>
            <person name="Sharon I."/>
            <person name="Castelle C.J."/>
            <person name="Probst A.J."/>
            <person name="Thomas B.C."/>
            <person name="Singh A."/>
            <person name="Wilkins M.J."/>
            <person name="Karaoz U."/>
            <person name="Brodie E.L."/>
            <person name="Williams K.H."/>
            <person name="Hubbard S.S."/>
            <person name="Banfield J.F."/>
        </authorList>
    </citation>
    <scope>NUCLEOTIDE SEQUENCE [LARGE SCALE GENOMIC DNA]</scope>
</reference>
<sequence>MYDPQQAHYVVVTGIVIKDGKYLIARRAPHEKAFPNLWTVPGGKLKMTDYASRPKDTRSHWYNVLEDLVRREVLEETGLRLKNIGYLTSMVYVRPDNIPALIVSLYAAHDGGEVKLCPALTEHAWVTLDEAKNYELIEGIYEELEMLDELLAGKGAGEWKKEKPA</sequence>
<dbReference type="Proteomes" id="UP000176349">
    <property type="component" value="Unassembled WGS sequence"/>
</dbReference>
<feature type="domain" description="Nudix hydrolase" evidence="1">
    <location>
        <begin position="7"/>
        <end position="149"/>
    </location>
</feature>
<comment type="caution">
    <text evidence="2">The sequence shown here is derived from an EMBL/GenBank/DDBJ whole genome shotgun (WGS) entry which is preliminary data.</text>
</comment>
<dbReference type="SUPFAM" id="SSF55811">
    <property type="entry name" value="Nudix"/>
    <property type="match status" value="1"/>
</dbReference>
<dbReference type="Gene3D" id="3.90.79.10">
    <property type="entry name" value="Nucleoside Triphosphate Pyrophosphohydrolase"/>
    <property type="match status" value="1"/>
</dbReference>
<accession>A0A1G2C6E6</accession>
<dbReference type="InterPro" id="IPR015797">
    <property type="entry name" value="NUDIX_hydrolase-like_dom_sf"/>
</dbReference>
<evidence type="ECO:0000259" key="1">
    <source>
        <dbReference type="PROSITE" id="PS51462"/>
    </source>
</evidence>
<dbReference type="PROSITE" id="PS51462">
    <property type="entry name" value="NUDIX"/>
    <property type="match status" value="1"/>
</dbReference>
<dbReference type="Pfam" id="PF00293">
    <property type="entry name" value="NUDIX"/>
    <property type="match status" value="1"/>
</dbReference>
<proteinExistence type="predicted"/>
<protein>
    <recommendedName>
        <fullName evidence="1">Nudix hydrolase domain-containing protein</fullName>
    </recommendedName>
</protein>
<dbReference type="EMBL" id="MHKV01000027">
    <property type="protein sequence ID" value="OGY96983.1"/>
    <property type="molecule type" value="Genomic_DNA"/>
</dbReference>
<evidence type="ECO:0000313" key="2">
    <source>
        <dbReference type="EMBL" id="OGY96983.1"/>
    </source>
</evidence>
<gene>
    <name evidence="2" type="ORF">A2128_02995</name>
</gene>
<name>A0A1G2C6E6_9BACT</name>
<evidence type="ECO:0000313" key="3">
    <source>
        <dbReference type="Proteomes" id="UP000176349"/>
    </source>
</evidence>
<dbReference type="AlphaFoldDB" id="A0A1G2C6E6"/>